<dbReference type="InterPro" id="IPR008638">
    <property type="entry name" value="FhaB/CdiA-like_TPS"/>
</dbReference>
<comment type="caution">
    <text evidence="3">The sequence shown here is derived from an EMBL/GenBank/DDBJ whole genome shotgun (WGS) entry which is preliminary data.</text>
</comment>
<gene>
    <name evidence="3" type="ORF">G7B40_008635</name>
</gene>
<dbReference type="AlphaFoldDB" id="A0AAP5M9P6"/>
<evidence type="ECO:0000259" key="2">
    <source>
        <dbReference type="SMART" id="SM00912"/>
    </source>
</evidence>
<organism evidence="3 4">
    <name type="scientific">Aetokthonos hydrillicola Thurmond2011</name>
    <dbReference type="NCBI Taxonomy" id="2712845"/>
    <lineage>
        <taxon>Bacteria</taxon>
        <taxon>Bacillati</taxon>
        <taxon>Cyanobacteriota</taxon>
        <taxon>Cyanophyceae</taxon>
        <taxon>Nostocales</taxon>
        <taxon>Hapalosiphonaceae</taxon>
        <taxon>Aetokthonos</taxon>
    </lineage>
</organism>
<dbReference type="NCBIfam" id="TIGR01901">
    <property type="entry name" value="adhes_NPXG"/>
    <property type="match status" value="1"/>
</dbReference>
<dbReference type="Proteomes" id="UP000667802">
    <property type="component" value="Unassembled WGS sequence"/>
</dbReference>
<feature type="domain" description="Filamentous haemagglutinin FhaB/tRNA nuclease CdiA-like TPS" evidence="2">
    <location>
        <begin position="28"/>
        <end position="144"/>
    </location>
</feature>
<evidence type="ECO:0000313" key="3">
    <source>
        <dbReference type="EMBL" id="MDR9894634.1"/>
    </source>
</evidence>
<reference evidence="4" key="1">
    <citation type="journal article" date="2021" name="Science">
        <title>Hunting the eagle killer: A cyanobacterial neurotoxin causes vacuolar myelinopathy.</title>
        <authorList>
            <person name="Breinlinger S."/>
            <person name="Phillips T.J."/>
            <person name="Haram B.N."/>
            <person name="Mares J."/>
            <person name="Martinez Yerena J.A."/>
            <person name="Hrouzek P."/>
            <person name="Sobotka R."/>
            <person name="Henderson W.M."/>
            <person name="Schmieder P."/>
            <person name="Williams S.M."/>
            <person name="Lauderdale J.D."/>
            <person name="Wilde H.D."/>
            <person name="Gerrin W."/>
            <person name="Kust A."/>
            <person name="Washington J.W."/>
            <person name="Wagner C."/>
            <person name="Geier B."/>
            <person name="Liebeke M."/>
            <person name="Enke H."/>
            <person name="Niedermeyer T.H.J."/>
            <person name="Wilde S.B."/>
        </authorList>
    </citation>
    <scope>NUCLEOTIDE SEQUENCE [LARGE SCALE GENOMIC DNA]</scope>
    <source>
        <strain evidence="4">Thurmond2011</strain>
    </source>
</reference>
<keyword evidence="4" id="KW-1185">Reference proteome</keyword>
<dbReference type="SUPFAM" id="SSF51126">
    <property type="entry name" value="Pectin lyase-like"/>
    <property type="match status" value="1"/>
</dbReference>
<proteinExistence type="predicted"/>
<dbReference type="EMBL" id="JAALHA020000003">
    <property type="protein sequence ID" value="MDR9894634.1"/>
    <property type="molecule type" value="Genomic_DNA"/>
</dbReference>
<feature type="signal peptide" evidence="1">
    <location>
        <begin position="1"/>
        <end position="25"/>
    </location>
</feature>
<keyword evidence="1" id="KW-0732">Signal</keyword>
<dbReference type="SMART" id="SM00912">
    <property type="entry name" value="Haemagg_act"/>
    <property type="match status" value="1"/>
</dbReference>
<dbReference type="Pfam" id="PF05860">
    <property type="entry name" value="TPS"/>
    <property type="match status" value="1"/>
</dbReference>
<protein>
    <submittedName>
        <fullName evidence="3">S-layer family protein</fullName>
    </submittedName>
</protein>
<name>A0AAP5M9P6_9CYAN</name>
<evidence type="ECO:0000256" key="1">
    <source>
        <dbReference type="SAM" id="SignalP"/>
    </source>
</evidence>
<dbReference type="Gene3D" id="2.160.20.10">
    <property type="entry name" value="Single-stranded right-handed beta-helix, Pectin lyase-like"/>
    <property type="match status" value="2"/>
</dbReference>
<accession>A0AAP5M9P6</accession>
<feature type="chain" id="PRO_5042893558" evidence="1">
    <location>
        <begin position="26"/>
        <end position="975"/>
    </location>
</feature>
<sequence length="975" mass="98828">MKPLCISLGLLNAILVGGMLLPAMAQVTSDATTKTIVNTSGSNYTIINGIEKGNNLFHSFSNFSVPTGGSATFDLVNTPNITNIFSRVTGANVSNIDGLIRTVNSTNPVSLFLMNPSGIVFGKNAVLNIGGSFVGTTASSIKFSDGSEFRAVNSGTTPLLTVSVPIGLQMGSAASQIQVQGKGNDGIVPTNNLGIIASPGKTFALVGGGITFTGGVITAPMGRIEVGAVGSGMVSLTPTPTGWQLGYAQVADFGSINFTQGSSLWNPYPMGNPFGGIQVVGKDITLNQSQIAAATVGTQQGGDITVKAARSLSLGGVNANAQTPSAWIVNQVAPGATGKGGAVNIQTGQLTLLDGAAIETVSLGAGAAGKVQVQADTITARGAVKFKSSFLYPFDSSTSRIASETHASGDGGDITVVAHKLTLEDSGLVGTTVFPGATGRGGNIFVDVADEIFATGVSSISTTPSGIAAYTFGIGNSGNVKASAGTFNLTQGGTILTFVGRFAGIPATGIGNSGDVRVVARRAINMVDTSPISPTGVAFVGSITTGSGNSGNVWVTTPILSLEAGASLGTNSLPVVGIVGDPKQSNNMGNAGNINVDVADLLTISGNNKFTFTASTLSSSTYGNGKTGDMMIQTNRLRILDGGSIANITTATGDAGVLTIQANDILVEGKNILPSAIAASAPILSATTRRFYSLLDAPTGNIGLLNINTRQLKVRNGGTITVTHEGTGNAGQLNIQAARISLEAGSITATTASGKGGNISLLVGDILVSRHGSKITAEADGSGNGGNITINAPVIVGSENSDIIANAVNGNGGNIQISTQGIFGLEPRNQLTSESDITASSQFGVNGTVDIHNFGVDPNSGLVVLPTNVTDPSQQISAGCSNTNASRFVGTGRGGVPQNPNQEVRSDNTWFDTRDISAFGKNRSVTVQIPTSPEVFVQATSWHRNAQGKIELVAKKFPTQIQSSLTCAAVPQSSL</sequence>
<evidence type="ECO:0000313" key="4">
    <source>
        <dbReference type="Proteomes" id="UP000667802"/>
    </source>
</evidence>
<dbReference type="InterPro" id="IPR011050">
    <property type="entry name" value="Pectin_lyase_fold/virulence"/>
</dbReference>
<dbReference type="RefSeq" id="WP_208348289.1">
    <property type="nucleotide sequence ID" value="NZ_JAALHA020000003.1"/>
</dbReference>
<dbReference type="InterPro" id="IPR012334">
    <property type="entry name" value="Pectin_lyas_fold"/>
</dbReference>